<dbReference type="Gene3D" id="3.30.559.10">
    <property type="entry name" value="Chloramphenicol acetyltransferase-like domain"/>
    <property type="match status" value="2"/>
</dbReference>
<feature type="domain" description="Carrier" evidence="4">
    <location>
        <begin position="983"/>
        <end position="1058"/>
    </location>
</feature>
<dbReference type="FunFam" id="3.40.50.12780:FF:000012">
    <property type="entry name" value="Non-ribosomal peptide synthetase"/>
    <property type="match status" value="2"/>
</dbReference>
<dbReference type="Proteomes" id="UP000282656">
    <property type="component" value="Unassembled WGS sequence"/>
</dbReference>
<dbReference type="InterPro" id="IPR000873">
    <property type="entry name" value="AMP-dep_synth/lig_dom"/>
</dbReference>
<dbReference type="FunFam" id="1.10.1200.10:FF:000016">
    <property type="entry name" value="Non-ribosomal peptide synthase"/>
    <property type="match status" value="1"/>
</dbReference>
<dbReference type="InterPro" id="IPR025110">
    <property type="entry name" value="AMP-bd_C"/>
</dbReference>
<dbReference type="GO" id="GO:0031177">
    <property type="term" value="F:phosphopantetheine binding"/>
    <property type="evidence" value="ECO:0007669"/>
    <property type="project" value="TreeGrafter"/>
</dbReference>
<dbReference type="CDD" id="cd19531">
    <property type="entry name" value="LCL_NRPS-like"/>
    <property type="match status" value="2"/>
</dbReference>
<feature type="region of interest" description="Disordered" evidence="3">
    <location>
        <begin position="2108"/>
        <end position="2134"/>
    </location>
</feature>
<dbReference type="EMBL" id="RAWM01000001">
    <property type="protein sequence ID" value="RKH73999.1"/>
    <property type="molecule type" value="Genomic_DNA"/>
</dbReference>
<dbReference type="Gene3D" id="1.10.1200.10">
    <property type="entry name" value="ACP-like"/>
    <property type="match status" value="1"/>
</dbReference>
<dbReference type="Pfam" id="PF00501">
    <property type="entry name" value="AMP-binding"/>
    <property type="match status" value="2"/>
</dbReference>
<dbReference type="GO" id="GO:0003824">
    <property type="term" value="F:catalytic activity"/>
    <property type="evidence" value="ECO:0007669"/>
    <property type="project" value="InterPro"/>
</dbReference>
<reference evidence="6" key="1">
    <citation type="submission" date="2018-09" db="EMBL/GenBank/DDBJ databases">
        <authorList>
            <person name="Livingstone P.G."/>
            <person name="Whitworth D.E."/>
        </authorList>
    </citation>
    <scope>NUCLEOTIDE SEQUENCE [LARGE SCALE GENOMIC DNA]</scope>
    <source>
        <strain evidence="6">AB047A</strain>
    </source>
</reference>
<dbReference type="Pfam" id="PF00550">
    <property type="entry name" value="PP-binding"/>
    <property type="match status" value="2"/>
</dbReference>
<evidence type="ECO:0000256" key="3">
    <source>
        <dbReference type="SAM" id="MobiDB-lite"/>
    </source>
</evidence>
<proteinExistence type="predicted"/>
<feature type="compositionally biased region" description="Low complexity" evidence="3">
    <location>
        <begin position="2108"/>
        <end position="2120"/>
    </location>
</feature>
<dbReference type="PROSITE" id="PS50075">
    <property type="entry name" value="CARRIER"/>
    <property type="match status" value="2"/>
</dbReference>
<dbReference type="Gene3D" id="3.40.50.1820">
    <property type="entry name" value="alpha/beta hydrolase"/>
    <property type="match status" value="1"/>
</dbReference>
<dbReference type="InterPro" id="IPR029058">
    <property type="entry name" value="AB_hydrolase_fold"/>
</dbReference>
<dbReference type="PANTHER" id="PTHR45527">
    <property type="entry name" value="NONRIBOSOMAL PEPTIDE SYNTHETASE"/>
    <property type="match status" value="1"/>
</dbReference>
<sequence>MKTSATPMQDIPDDFDPFAGPALLLTAPSTEPQREVWTGVQMGPDASCAFNESMSVRLHGPLDVECLRAALQDLSERHEALRTTFSADGLTLCVAAATPFPLEVLALDALPPSERDARVRELVAHEVETPLSLESGPLLRPRLARLSAQEHLLTMTAHHIVCDGWSMAVMLRDLATFYSAHARRTPYTLPPAPTFSDYARAQAQLATTPEYAEHERYWLKQFSGTLPVLELPLDRRRPPSKTYSSRREDCVLEPALVEQLKRVGARHGGSFFTTLLAGFKALLHRLTGLEDVVVAIPAAGQSVAGLKDLVGHCVNALPLRSNVAAEAPFTQVLKQLRTTMLDAYEHQEYTFGTLLKQLALPRDPSRLPLVNVLFNVDQAVTGEQLGFQGLTCTLASNPRHFENFDLFINAAEAHGRVVLECQYNTDLFDGSTVRRWMACYEELLRGVVANAETPVSRLPLLPEAEKQRVLVDWNATQKPFDRQAFVHTLVAAQAQATPDAVALRSGDVTLTYQQLLQRAHQVAHGLKQQGVTAGSLVGLFTNRGADMVVGLLGILEAGAGYVPLDPGFPPERLAFMVEDAKLSTILTQQALVASLPSTSVKPLLIEDTASQPESALPAQDVSPEAVAYVIYTSGSTGKPKGVRVPHRAVVNFLSTMQEAPGLGAQDVLLAVTTLSFDIAVLELLLPLTTGAQVVLASRDTASDGSLLKAALESNAVTTMQATPSTWRLLLEAGWQPRPGFKALVGGEALPRELAEALLARVGSLWNMYGPTETTVWSTTWRVQPPLSSIRIGRPIANTQLYLLDAHLAPVPVGVAGELYIGGDGVTLGYLHRPELTQERFLPNPFRTGERMYRTGDLARWLADGTVEYLGRNDSQVKLRGFRIELGEVEAALALHPSLAQAVALVREDRPGDRRLVAYLIARPGQTIPADEALRAHLKQGLPEYMVPQHFVALPALPLTPNGKVDRKALPSPQVESQEDAYVAPRDETEQKLAAIFADVLGLRRVSVTADFFRLGGHSLLASQALTRASRDLDVSLTLRRMFEAPTVEKLARLVRGDDGAASPAQRISPRAGTAPAPLSLMQQRLWFLEQLNPGTAVYNLPSAFRLHGALDVGALRFSFNKLLERQSSLRTFVRWDDGTPVQHVAPSLTVELDPVDLESVPANTREEDLLRRLQALADASIPITAAPLFRLTLFRLGAHEHVLFFMPHHLIWDGWSFDVFLRELDVIYSALTRGQEPKLPALPIQYADFTEWHRDWLQGEELERQARYWKGKLSGNLPALELPTDKPRPAQMSLQGGTEPFVLTGAEVDALTKLGRESNATLYMVLLTAFKTLLHRYSGQEDLVVGTPIRGRSHPEVEDLLGFFVNTLVLRTQLSPELTFRQLLERVRTTCMEAFGHQDMPIELLMQQLGVQRDLSRTPLFQTFFTFQDVRNRGSKLGDLTYGQVHVHAHATPLDLSFWVKETANGIVGGMDYNTDLFERDTVVRMLEQIRTLLRAAVSDAEVPVSRLPLLPESEKQRVLVDWNATGKPFDRSAFVHTLVAAQAQATPDAVALRSGAVTLTYRQLLQRSHQVANALKHEGVTPGGLVGLFTERGPDMVVGLLGILEAGAGYVPLDPGFPPERLAFMVEDAKLSLVLTQRALQSTLPSTTAKALFVEDTTSQADTAPEAPGVTPEAVAYVIYTSGSTGKPKGVRVPHRAVVNFLGTMQEAPSLSPQDVLLAVTTLSFDIAVLELLLPLTTGAQVVLASRDTASDGALLKAALEANAVTTMQATPSTWRLLLEAGWQPRPGFKALVGGEALPRELAEALLARVGSLWNMYGPTETTVWSTTWRVQPPLSSIRIGRPIANTQLYLLDAHLAPVPVGVAGELYIGGDGVTLGYLHRPELTQERFLPNPFRTGERMYRTGDLARWLADGTVEYLGRNDSQVKLRGFRIELGEVEAALASHPSLAQAVALVREDRPGDRRLVAYLVTKPGQAYTDTELRKHLRSQLPQYMVPQHFVELEALPLTPNGKVDRKALPPPAGTARPVEDAFVAPRTPTEQHLARIWREVLGIAQVGVHDNFFNIGGHSLLSFQVVMRVKKELHQELHPRTLLLNTLEQVASQLAPAAQAPAQTAARTQPVTPPRPAAQETSVPLAQRLFNKLKGKLPGRSD</sequence>
<dbReference type="CDD" id="cd12116">
    <property type="entry name" value="A_NRPS_Ta1_like"/>
    <property type="match status" value="2"/>
</dbReference>
<keyword evidence="6" id="KW-1185">Reference proteome</keyword>
<dbReference type="NCBIfam" id="NF003417">
    <property type="entry name" value="PRK04813.1"/>
    <property type="match status" value="2"/>
</dbReference>
<evidence type="ECO:0000313" key="5">
    <source>
        <dbReference type="EMBL" id="RKH73999.1"/>
    </source>
</evidence>
<dbReference type="SUPFAM" id="SSF56801">
    <property type="entry name" value="Acetyl-CoA synthetase-like"/>
    <property type="match status" value="2"/>
</dbReference>
<dbReference type="Gene3D" id="3.30.559.30">
    <property type="entry name" value="Nonribosomal peptide synthetase, condensation domain"/>
    <property type="match status" value="2"/>
</dbReference>
<dbReference type="Pfam" id="PF00668">
    <property type="entry name" value="Condensation"/>
    <property type="match status" value="2"/>
</dbReference>
<dbReference type="InterPro" id="IPR010071">
    <property type="entry name" value="AA_adenyl_dom"/>
</dbReference>
<dbReference type="FunFam" id="2.30.38.10:FF:000001">
    <property type="entry name" value="Non-ribosomal peptide synthetase PvdI"/>
    <property type="match status" value="2"/>
</dbReference>
<dbReference type="InterPro" id="IPR023213">
    <property type="entry name" value="CAT-like_dom_sf"/>
</dbReference>
<evidence type="ECO:0000256" key="2">
    <source>
        <dbReference type="ARBA" id="ARBA00022553"/>
    </source>
</evidence>
<dbReference type="Gene3D" id="3.40.50.980">
    <property type="match status" value="4"/>
</dbReference>
<dbReference type="PROSITE" id="PS00455">
    <property type="entry name" value="AMP_BINDING"/>
    <property type="match status" value="2"/>
</dbReference>
<dbReference type="InterPro" id="IPR045851">
    <property type="entry name" value="AMP-bd_C_sf"/>
</dbReference>
<dbReference type="InterPro" id="IPR001242">
    <property type="entry name" value="Condensation_dom"/>
</dbReference>
<keyword evidence="1" id="KW-0596">Phosphopantetheine</keyword>
<gene>
    <name evidence="5" type="ORF">D7X96_00035</name>
</gene>
<organism evidence="5 6">
    <name type="scientific">Corallococcus interemptor</name>
    <dbReference type="NCBI Taxonomy" id="2316720"/>
    <lineage>
        <taxon>Bacteria</taxon>
        <taxon>Pseudomonadati</taxon>
        <taxon>Myxococcota</taxon>
        <taxon>Myxococcia</taxon>
        <taxon>Myxococcales</taxon>
        <taxon>Cystobacterineae</taxon>
        <taxon>Myxococcaceae</taxon>
        <taxon>Corallococcus</taxon>
    </lineage>
</organism>
<dbReference type="FunFam" id="3.40.50.980:FF:000001">
    <property type="entry name" value="Non-ribosomal peptide synthetase"/>
    <property type="match status" value="2"/>
</dbReference>
<evidence type="ECO:0000313" key="6">
    <source>
        <dbReference type="Proteomes" id="UP000282656"/>
    </source>
</evidence>
<dbReference type="InterPro" id="IPR009081">
    <property type="entry name" value="PP-bd_ACP"/>
</dbReference>
<dbReference type="FunFam" id="3.30.300.30:FF:000010">
    <property type="entry name" value="Enterobactin synthetase component F"/>
    <property type="match status" value="2"/>
</dbReference>
<evidence type="ECO:0000256" key="1">
    <source>
        <dbReference type="ARBA" id="ARBA00022450"/>
    </source>
</evidence>
<dbReference type="OrthoDB" id="9797708at2"/>
<dbReference type="PANTHER" id="PTHR45527:SF1">
    <property type="entry name" value="FATTY ACID SYNTHASE"/>
    <property type="match status" value="1"/>
</dbReference>
<dbReference type="Gene3D" id="3.30.300.30">
    <property type="match status" value="2"/>
</dbReference>
<dbReference type="GO" id="GO:0043041">
    <property type="term" value="P:amino acid activation for nonribosomal peptide biosynthetic process"/>
    <property type="evidence" value="ECO:0007669"/>
    <property type="project" value="TreeGrafter"/>
</dbReference>
<evidence type="ECO:0000259" key="4">
    <source>
        <dbReference type="PROSITE" id="PS50075"/>
    </source>
</evidence>
<dbReference type="Gene3D" id="2.30.38.10">
    <property type="entry name" value="Luciferase, Domain 3"/>
    <property type="match status" value="2"/>
</dbReference>
<dbReference type="RefSeq" id="WP_121768687.1">
    <property type="nucleotide sequence ID" value="NZ_RAWM01000001.1"/>
</dbReference>
<accession>A0A3A8QYY7</accession>
<dbReference type="InterPro" id="IPR036736">
    <property type="entry name" value="ACP-like_sf"/>
</dbReference>
<keyword evidence="2" id="KW-0597">Phosphoprotein</keyword>
<protein>
    <submittedName>
        <fullName evidence="5">Amino acid adenylation domain-containing protein</fullName>
    </submittedName>
</protein>
<feature type="domain" description="Carrier" evidence="4">
    <location>
        <begin position="2034"/>
        <end position="2111"/>
    </location>
</feature>
<dbReference type="GO" id="GO:0072330">
    <property type="term" value="P:monocarboxylic acid biosynthetic process"/>
    <property type="evidence" value="ECO:0007669"/>
    <property type="project" value="UniProtKB-ARBA"/>
</dbReference>
<comment type="caution">
    <text evidence="5">The sequence shown here is derived from an EMBL/GenBank/DDBJ whole genome shotgun (WGS) entry which is preliminary data.</text>
</comment>
<dbReference type="SUPFAM" id="SSF52777">
    <property type="entry name" value="CoA-dependent acyltransferases"/>
    <property type="match status" value="4"/>
</dbReference>
<dbReference type="Pfam" id="PF13193">
    <property type="entry name" value="AMP-binding_C"/>
    <property type="match status" value="2"/>
</dbReference>
<dbReference type="NCBIfam" id="TIGR01733">
    <property type="entry name" value="AA-adenyl-dom"/>
    <property type="match status" value="2"/>
</dbReference>
<dbReference type="SUPFAM" id="SSF47336">
    <property type="entry name" value="ACP-like"/>
    <property type="match status" value="2"/>
</dbReference>
<dbReference type="GO" id="GO:0005829">
    <property type="term" value="C:cytosol"/>
    <property type="evidence" value="ECO:0007669"/>
    <property type="project" value="TreeGrafter"/>
</dbReference>
<dbReference type="InterPro" id="IPR020845">
    <property type="entry name" value="AMP-binding_CS"/>
</dbReference>
<dbReference type="GO" id="GO:0044550">
    <property type="term" value="P:secondary metabolite biosynthetic process"/>
    <property type="evidence" value="ECO:0007669"/>
    <property type="project" value="UniProtKB-ARBA"/>
</dbReference>
<name>A0A3A8QYY7_9BACT</name>